<comment type="caution">
    <text evidence="2">The sequence shown here is derived from an EMBL/GenBank/DDBJ whole genome shotgun (WGS) entry which is preliminary data.</text>
</comment>
<proteinExistence type="predicted"/>
<sequence length="165" mass="17358">RPLPPTLREGKSWALAAEFQSPGVRQQEGAEKSRAALTWDSRISKFVSASGRGRSRRQLAAMTASAPNEGREDETMGDKDGGNGEGGNGEGENRDGGNGTASLETQLEGLDVNPEGTGQTSTNLGSVPSTESSSSPERQARPRAGTPVLGFYDPNESSDGEWFDS</sequence>
<feature type="compositionally biased region" description="Polar residues" evidence="1">
    <location>
        <begin position="116"/>
        <end position="125"/>
    </location>
</feature>
<name>A0A8H3IN48_9LECA</name>
<evidence type="ECO:0000313" key="3">
    <source>
        <dbReference type="Proteomes" id="UP000664521"/>
    </source>
</evidence>
<feature type="region of interest" description="Disordered" evidence="1">
    <location>
        <begin position="47"/>
        <end position="165"/>
    </location>
</feature>
<reference evidence="2" key="1">
    <citation type="submission" date="2021-03" db="EMBL/GenBank/DDBJ databases">
        <authorList>
            <person name="Tagirdzhanova G."/>
        </authorList>
    </citation>
    <scope>NUCLEOTIDE SEQUENCE</scope>
</reference>
<evidence type="ECO:0000256" key="1">
    <source>
        <dbReference type="SAM" id="MobiDB-lite"/>
    </source>
</evidence>
<feature type="compositionally biased region" description="Basic and acidic residues" evidence="1">
    <location>
        <begin position="69"/>
        <end position="82"/>
    </location>
</feature>
<feature type="region of interest" description="Disordered" evidence="1">
    <location>
        <begin position="1"/>
        <end position="35"/>
    </location>
</feature>
<feature type="compositionally biased region" description="Low complexity" evidence="1">
    <location>
        <begin position="126"/>
        <end position="137"/>
    </location>
</feature>
<gene>
    <name evidence="2" type="ORF">HETSPECPRED_004488</name>
</gene>
<dbReference type="EMBL" id="CAJPDS010000028">
    <property type="protein sequence ID" value="CAF9921320.1"/>
    <property type="molecule type" value="Genomic_DNA"/>
</dbReference>
<accession>A0A8H3IN48</accession>
<feature type="non-terminal residue" evidence="2">
    <location>
        <position position="1"/>
    </location>
</feature>
<evidence type="ECO:0000313" key="2">
    <source>
        <dbReference type="EMBL" id="CAF9921320.1"/>
    </source>
</evidence>
<organism evidence="2 3">
    <name type="scientific">Heterodermia speciosa</name>
    <dbReference type="NCBI Taxonomy" id="116794"/>
    <lineage>
        <taxon>Eukaryota</taxon>
        <taxon>Fungi</taxon>
        <taxon>Dikarya</taxon>
        <taxon>Ascomycota</taxon>
        <taxon>Pezizomycotina</taxon>
        <taxon>Lecanoromycetes</taxon>
        <taxon>OSLEUM clade</taxon>
        <taxon>Lecanoromycetidae</taxon>
        <taxon>Caliciales</taxon>
        <taxon>Physciaceae</taxon>
        <taxon>Heterodermia</taxon>
    </lineage>
</organism>
<dbReference type="Proteomes" id="UP000664521">
    <property type="component" value="Unassembled WGS sequence"/>
</dbReference>
<keyword evidence="3" id="KW-1185">Reference proteome</keyword>
<dbReference type="AlphaFoldDB" id="A0A8H3IN48"/>
<feature type="compositionally biased region" description="Acidic residues" evidence="1">
    <location>
        <begin position="156"/>
        <end position="165"/>
    </location>
</feature>
<protein>
    <submittedName>
        <fullName evidence="2">Uncharacterized protein</fullName>
    </submittedName>
</protein>